<dbReference type="Proteomes" id="UP000315082">
    <property type="component" value="Chromosome"/>
</dbReference>
<name>A0A518JLJ4_9BACT</name>
<sequence>MARHPQQSVGACACNLGWFALRYEMVFARRGGDLIGGLHLK</sequence>
<proteinExistence type="predicted"/>
<gene>
    <name evidence="1" type="ORF">Poly24_01050</name>
</gene>
<organism evidence="1 2">
    <name type="scientific">Rosistilla carotiformis</name>
    <dbReference type="NCBI Taxonomy" id="2528017"/>
    <lineage>
        <taxon>Bacteria</taxon>
        <taxon>Pseudomonadati</taxon>
        <taxon>Planctomycetota</taxon>
        <taxon>Planctomycetia</taxon>
        <taxon>Pirellulales</taxon>
        <taxon>Pirellulaceae</taxon>
        <taxon>Rosistilla</taxon>
    </lineage>
</organism>
<reference evidence="1 2" key="1">
    <citation type="submission" date="2019-02" db="EMBL/GenBank/DDBJ databases">
        <title>Deep-cultivation of Planctomycetes and their phenomic and genomic characterization uncovers novel biology.</title>
        <authorList>
            <person name="Wiegand S."/>
            <person name="Jogler M."/>
            <person name="Boedeker C."/>
            <person name="Pinto D."/>
            <person name="Vollmers J."/>
            <person name="Rivas-Marin E."/>
            <person name="Kohn T."/>
            <person name="Peeters S.H."/>
            <person name="Heuer A."/>
            <person name="Rast P."/>
            <person name="Oberbeckmann S."/>
            <person name="Bunk B."/>
            <person name="Jeske O."/>
            <person name="Meyerdierks A."/>
            <person name="Storesund J.E."/>
            <person name="Kallscheuer N."/>
            <person name="Luecker S."/>
            <person name="Lage O.M."/>
            <person name="Pohl T."/>
            <person name="Merkel B.J."/>
            <person name="Hornburger P."/>
            <person name="Mueller R.-W."/>
            <person name="Bruemmer F."/>
            <person name="Labrenz M."/>
            <person name="Spormann A.M."/>
            <person name="Op den Camp H."/>
            <person name="Overmann J."/>
            <person name="Amann R."/>
            <person name="Jetten M.S.M."/>
            <person name="Mascher T."/>
            <person name="Medema M.H."/>
            <person name="Devos D.P."/>
            <person name="Kaster A.-K."/>
            <person name="Ovreas L."/>
            <person name="Rohde M."/>
            <person name="Galperin M.Y."/>
            <person name="Jogler C."/>
        </authorList>
    </citation>
    <scope>NUCLEOTIDE SEQUENCE [LARGE SCALE GENOMIC DNA]</scope>
    <source>
        <strain evidence="1 2">Poly24</strain>
    </source>
</reference>
<evidence type="ECO:0000313" key="1">
    <source>
        <dbReference type="EMBL" id="QDV66419.1"/>
    </source>
</evidence>
<dbReference type="KEGG" id="rcf:Poly24_01050"/>
<keyword evidence="2" id="KW-1185">Reference proteome</keyword>
<accession>A0A518JLJ4</accession>
<dbReference type="AlphaFoldDB" id="A0A518JLJ4"/>
<protein>
    <submittedName>
        <fullName evidence="1">Uncharacterized protein</fullName>
    </submittedName>
</protein>
<evidence type="ECO:0000313" key="2">
    <source>
        <dbReference type="Proteomes" id="UP000315082"/>
    </source>
</evidence>
<dbReference type="EMBL" id="CP036348">
    <property type="protein sequence ID" value="QDV66419.1"/>
    <property type="molecule type" value="Genomic_DNA"/>
</dbReference>